<protein>
    <submittedName>
        <fullName evidence="5">Aldehyde dehydrogenase</fullName>
    </submittedName>
</protein>
<dbReference type="InterPro" id="IPR016161">
    <property type="entry name" value="Ald_DH/histidinol_DH"/>
</dbReference>
<reference evidence="6" key="1">
    <citation type="submission" date="2017-09" db="EMBL/GenBank/DDBJ databases">
        <title>Depth-based differentiation of microbial function through sediment-hosted aquifers and enrichment of novel symbionts in the deep terrestrial subsurface.</title>
        <authorList>
            <person name="Probst A.J."/>
            <person name="Ladd B."/>
            <person name="Jarett J.K."/>
            <person name="Geller-Mcgrath D.E."/>
            <person name="Sieber C.M.K."/>
            <person name="Emerson J.B."/>
            <person name="Anantharaman K."/>
            <person name="Thomas B.C."/>
            <person name="Malmstrom R."/>
            <person name="Stieglmeier M."/>
            <person name="Klingl A."/>
            <person name="Woyke T."/>
            <person name="Ryan C.M."/>
            <person name="Banfield J.F."/>
        </authorList>
    </citation>
    <scope>NUCLEOTIDE SEQUENCE [LARGE SCALE GENOMIC DNA]</scope>
</reference>
<evidence type="ECO:0000259" key="4">
    <source>
        <dbReference type="Pfam" id="PF00171"/>
    </source>
</evidence>
<keyword evidence="1 3" id="KW-0560">Oxidoreductase</keyword>
<comment type="caution">
    <text evidence="5">The sequence shown here is derived from an EMBL/GenBank/DDBJ whole genome shotgun (WGS) entry which is preliminary data.</text>
</comment>
<dbReference type="InterPro" id="IPR029510">
    <property type="entry name" value="Ald_DH_CS_GLU"/>
</dbReference>
<dbReference type="InterPro" id="IPR015590">
    <property type="entry name" value="Aldehyde_DH_dom"/>
</dbReference>
<evidence type="ECO:0000313" key="6">
    <source>
        <dbReference type="Proteomes" id="UP000229383"/>
    </source>
</evidence>
<gene>
    <name evidence="5" type="ORF">COU46_01710</name>
</gene>
<dbReference type="Proteomes" id="UP000229383">
    <property type="component" value="Unassembled WGS sequence"/>
</dbReference>
<evidence type="ECO:0000313" key="5">
    <source>
        <dbReference type="EMBL" id="PIR70387.1"/>
    </source>
</evidence>
<dbReference type="InterPro" id="IPR016163">
    <property type="entry name" value="Ald_DH_C"/>
</dbReference>
<dbReference type="PROSITE" id="PS00070">
    <property type="entry name" value="ALDEHYDE_DEHYDR_CYS"/>
    <property type="match status" value="1"/>
</dbReference>
<dbReference type="GO" id="GO:0016620">
    <property type="term" value="F:oxidoreductase activity, acting on the aldehyde or oxo group of donors, NAD or NADP as acceptor"/>
    <property type="evidence" value="ECO:0007669"/>
    <property type="project" value="InterPro"/>
</dbReference>
<dbReference type="PROSITE" id="PS00687">
    <property type="entry name" value="ALDEHYDE_DEHYDR_GLU"/>
    <property type="match status" value="1"/>
</dbReference>
<dbReference type="InterPro" id="IPR016162">
    <property type="entry name" value="Ald_DH_N"/>
</dbReference>
<dbReference type="Gene3D" id="3.40.605.10">
    <property type="entry name" value="Aldehyde Dehydrogenase, Chain A, domain 1"/>
    <property type="match status" value="1"/>
</dbReference>
<evidence type="ECO:0000256" key="3">
    <source>
        <dbReference type="RuleBase" id="RU003345"/>
    </source>
</evidence>
<dbReference type="Pfam" id="PF00171">
    <property type="entry name" value="Aldedh"/>
    <property type="match status" value="1"/>
</dbReference>
<evidence type="ECO:0000256" key="1">
    <source>
        <dbReference type="ARBA" id="ARBA00023002"/>
    </source>
</evidence>
<organism evidence="5 6">
    <name type="scientific">Candidatus Niyogibacteria bacterium CG10_big_fil_rev_8_21_14_0_10_42_19</name>
    <dbReference type="NCBI Taxonomy" id="1974725"/>
    <lineage>
        <taxon>Bacteria</taxon>
        <taxon>Candidatus Niyogiibacteriota</taxon>
    </lineage>
</organism>
<feature type="domain" description="Aldehyde dehydrogenase" evidence="4">
    <location>
        <begin position="29"/>
        <end position="478"/>
    </location>
</feature>
<dbReference type="InterPro" id="IPR016160">
    <property type="entry name" value="Ald_DH_CS_CYS"/>
</dbReference>
<dbReference type="AlphaFoldDB" id="A0A2H0TFQ5"/>
<dbReference type="EMBL" id="PFCN01000020">
    <property type="protein sequence ID" value="PIR70387.1"/>
    <property type="molecule type" value="Genomic_DNA"/>
</dbReference>
<dbReference type="Gene3D" id="3.40.309.10">
    <property type="entry name" value="Aldehyde Dehydrogenase, Chain A, domain 2"/>
    <property type="match status" value="1"/>
</dbReference>
<proteinExistence type="inferred from homology"/>
<sequence length="487" mass="53690">MNNSWYFCYPTVSHFIANEELFSKPREVFIKFSPETEKHIWAVTRGDRGDINDALRSAHASSYVWDNVGVIARADILRKVARIMEDKRLEIADTINLETGRSKKDCLKEVQAAIEQGYFWAGEGRRFFGRTFESASPNHLPQLRRVPVGVIALVVPFNNPFAACAWKSFPALLCGNAVILKAHEETPYTPVLFAKILKEAGVPSGVFNILQGFGFEVLLPLIKDDRVDAVSATCSIKTAKFILTATAERMLKVSIESGGKNALVVCDDADLEWAAECAIRSAFVDAGQRCAAGSRIIVFEKIYEKFKDIMLSKTARLKIGSSNEDDIGPVINRANLERLLMTVKRLPEGAVVLCGGGRVSKPGFFMEPTIIEGVTMGAEISQEELFGPITCLYSVKDLSEAIAFANWSKFALTSAVHTSSIHRAMMFAESVRAGRVSVNGYTFGSEPHMPFGGSKLSGNGWREPGPEALDFYSETKVIDMIHDPLKI</sequence>
<name>A0A2H0TFQ5_9BACT</name>
<dbReference type="PANTHER" id="PTHR11699">
    <property type="entry name" value="ALDEHYDE DEHYDROGENASE-RELATED"/>
    <property type="match status" value="1"/>
</dbReference>
<feature type="active site" evidence="2">
    <location>
        <position position="256"/>
    </location>
</feature>
<dbReference type="CDD" id="cd07078">
    <property type="entry name" value="ALDH"/>
    <property type="match status" value="1"/>
</dbReference>
<dbReference type="SUPFAM" id="SSF53720">
    <property type="entry name" value="ALDH-like"/>
    <property type="match status" value="1"/>
</dbReference>
<accession>A0A2H0TFQ5</accession>
<comment type="similarity">
    <text evidence="3">Belongs to the aldehyde dehydrogenase family.</text>
</comment>
<evidence type="ECO:0000256" key="2">
    <source>
        <dbReference type="PROSITE-ProRule" id="PRU10007"/>
    </source>
</evidence>